<sequence length="541" mass="59756">MILSTGEDSPPLLISNESYAMRKFVNYLAKWTILDAARATFISFVMISIIGACTLMVTERATTFVVPKPKLVDSVIELNNSVKHENHVVIETQDNTGLNFTDAWFTSVSALCVTGLTTQNFSHFSLAGQITVLFLIQLGGLGIIFFTSTIALVLFRGLTDNNSIKSFLAQIVDTDHNFVYDMMKYVILYTAFFELAGFLIMGIYLSIFVDPSLYEYTNPWWWSLFHAISAFNNAGFSLSADNLTAFVTDPTINSVIGVLIIAGGLGYPVLLLIHRSIQKYVFNKQNKSLEEDIENAASPVQSRVAIIGTIGLIIIGGLLTFLIERANFEALGYTGIQQIIISFFQSISTRTAGFNTIDIGALHIGTLFFYCALMFIGANPAGTAGGIKIPTVAVLYAYLRDWFDKPGKDIKIYNSPISRFSVSHAIRLFFFSVIFVFFVVFLLSIFEAEYLITPDSTFNFQKILFEAISAFGTVGLSMGYSGSVTSFSGILSDPSKLLIIITMFFGRLGPLTILESIPFKHDDAHKELSQDVKNAQKVQIG</sequence>
<feature type="transmembrane region" description="Helical" evidence="8">
    <location>
        <begin position="36"/>
        <end position="58"/>
    </location>
</feature>
<evidence type="ECO:0000256" key="4">
    <source>
        <dbReference type="ARBA" id="ARBA00022692"/>
    </source>
</evidence>
<evidence type="ECO:0000256" key="3">
    <source>
        <dbReference type="ARBA" id="ARBA00022475"/>
    </source>
</evidence>
<feature type="transmembrane region" description="Helical" evidence="8">
    <location>
        <begin position="132"/>
        <end position="155"/>
    </location>
</feature>
<gene>
    <name evidence="9" type="ORF">KC717_02215</name>
</gene>
<feature type="transmembrane region" description="Helical" evidence="8">
    <location>
        <begin position="186"/>
        <end position="208"/>
    </location>
</feature>
<dbReference type="GO" id="GO:0005886">
    <property type="term" value="C:plasma membrane"/>
    <property type="evidence" value="ECO:0007669"/>
    <property type="project" value="UniProtKB-SubCell"/>
</dbReference>
<evidence type="ECO:0008006" key="11">
    <source>
        <dbReference type="Google" id="ProtNLM"/>
    </source>
</evidence>
<evidence type="ECO:0000256" key="2">
    <source>
        <dbReference type="ARBA" id="ARBA00022448"/>
    </source>
</evidence>
<reference evidence="9" key="1">
    <citation type="submission" date="2020-04" db="EMBL/GenBank/DDBJ databases">
        <authorList>
            <person name="Zhang T."/>
        </authorList>
    </citation>
    <scope>NUCLEOTIDE SEQUENCE</scope>
    <source>
        <strain evidence="9">HKST-UBA11</strain>
    </source>
</reference>
<feature type="transmembrane region" description="Helical" evidence="8">
    <location>
        <begin position="425"/>
        <end position="446"/>
    </location>
</feature>
<evidence type="ECO:0000256" key="8">
    <source>
        <dbReference type="SAM" id="Phobius"/>
    </source>
</evidence>
<evidence type="ECO:0000313" key="10">
    <source>
        <dbReference type="Proteomes" id="UP000754563"/>
    </source>
</evidence>
<evidence type="ECO:0000256" key="5">
    <source>
        <dbReference type="ARBA" id="ARBA00022989"/>
    </source>
</evidence>
<proteinExistence type="predicted"/>
<evidence type="ECO:0000256" key="7">
    <source>
        <dbReference type="ARBA" id="ARBA00023136"/>
    </source>
</evidence>
<dbReference type="PANTHER" id="PTHR32024">
    <property type="entry name" value="TRK SYSTEM POTASSIUM UPTAKE PROTEIN TRKG-RELATED"/>
    <property type="match status" value="1"/>
</dbReference>
<dbReference type="InterPro" id="IPR003445">
    <property type="entry name" value="Cat_transpt"/>
</dbReference>
<keyword evidence="5 8" id="KW-1133">Transmembrane helix</keyword>
<dbReference type="Proteomes" id="UP000754563">
    <property type="component" value="Unassembled WGS sequence"/>
</dbReference>
<organism evidence="9 10">
    <name type="scientific">Candidatus Dojkabacteria bacterium</name>
    <dbReference type="NCBI Taxonomy" id="2099670"/>
    <lineage>
        <taxon>Bacteria</taxon>
        <taxon>Candidatus Dojkabacteria</taxon>
    </lineage>
</organism>
<feature type="transmembrane region" description="Helical" evidence="8">
    <location>
        <begin position="497"/>
        <end position="517"/>
    </location>
</feature>
<accession>A0A955L7H5</accession>
<feature type="transmembrane region" description="Helical" evidence="8">
    <location>
        <begin position="359"/>
        <end position="378"/>
    </location>
</feature>
<feature type="transmembrane region" description="Helical" evidence="8">
    <location>
        <begin position="252"/>
        <end position="273"/>
    </location>
</feature>
<keyword evidence="6" id="KW-0406">Ion transport</keyword>
<protein>
    <recommendedName>
        <fullName evidence="11">TrkH family potassium uptake protein</fullName>
    </recommendedName>
</protein>
<dbReference type="AlphaFoldDB" id="A0A955L7H5"/>
<keyword evidence="3" id="KW-1003">Cell membrane</keyword>
<dbReference type="PANTHER" id="PTHR32024:SF1">
    <property type="entry name" value="KTR SYSTEM POTASSIUM UPTAKE PROTEIN B"/>
    <property type="match status" value="1"/>
</dbReference>
<comment type="caution">
    <text evidence="9">The sequence shown here is derived from an EMBL/GenBank/DDBJ whole genome shotgun (WGS) entry which is preliminary data.</text>
</comment>
<dbReference type="Pfam" id="PF02386">
    <property type="entry name" value="TrkH"/>
    <property type="match status" value="1"/>
</dbReference>
<dbReference type="GO" id="GO:0030001">
    <property type="term" value="P:metal ion transport"/>
    <property type="evidence" value="ECO:0007669"/>
    <property type="project" value="UniProtKB-ARBA"/>
</dbReference>
<keyword evidence="7 8" id="KW-0472">Membrane</keyword>
<dbReference type="GO" id="GO:0008324">
    <property type="term" value="F:monoatomic cation transmembrane transporter activity"/>
    <property type="evidence" value="ECO:0007669"/>
    <property type="project" value="InterPro"/>
</dbReference>
<reference evidence="9" key="2">
    <citation type="journal article" date="2021" name="Microbiome">
        <title>Successional dynamics and alternative stable states in a saline activated sludge microbial community over 9 years.</title>
        <authorList>
            <person name="Wang Y."/>
            <person name="Ye J."/>
            <person name="Ju F."/>
            <person name="Liu L."/>
            <person name="Boyd J.A."/>
            <person name="Deng Y."/>
            <person name="Parks D.H."/>
            <person name="Jiang X."/>
            <person name="Yin X."/>
            <person name="Woodcroft B.J."/>
            <person name="Tyson G.W."/>
            <person name="Hugenholtz P."/>
            <person name="Polz M.F."/>
            <person name="Zhang T."/>
        </authorList>
    </citation>
    <scope>NUCLEOTIDE SEQUENCE</scope>
    <source>
        <strain evidence="9">HKST-UBA11</strain>
    </source>
</reference>
<evidence type="ECO:0000313" key="9">
    <source>
        <dbReference type="EMBL" id="MCA9385442.1"/>
    </source>
</evidence>
<feature type="transmembrane region" description="Helical" evidence="8">
    <location>
        <begin position="304"/>
        <end position="324"/>
    </location>
</feature>
<dbReference type="EMBL" id="JAGQLH010000020">
    <property type="protein sequence ID" value="MCA9385442.1"/>
    <property type="molecule type" value="Genomic_DNA"/>
</dbReference>
<name>A0A955L7H5_9BACT</name>
<feature type="transmembrane region" description="Helical" evidence="8">
    <location>
        <begin position="467"/>
        <end position="491"/>
    </location>
</feature>
<keyword evidence="4 8" id="KW-0812">Transmembrane</keyword>
<evidence type="ECO:0000256" key="6">
    <source>
        <dbReference type="ARBA" id="ARBA00023065"/>
    </source>
</evidence>
<keyword evidence="2" id="KW-0813">Transport</keyword>
<comment type="subcellular location">
    <subcellularLocation>
        <location evidence="1">Cell membrane</location>
        <topology evidence="1">Multi-pass membrane protein</topology>
    </subcellularLocation>
</comment>
<evidence type="ECO:0000256" key="1">
    <source>
        <dbReference type="ARBA" id="ARBA00004651"/>
    </source>
</evidence>